<accession>A0A1W1VAV6</accession>
<reference evidence="1 2" key="1">
    <citation type="submission" date="2017-04" db="EMBL/GenBank/DDBJ databases">
        <authorList>
            <person name="Afonso C.L."/>
            <person name="Miller P.J."/>
            <person name="Scott M.A."/>
            <person name="Spackman E."/>
            <person name="Goraichik I."/>
            <person name="Dimitrov K.M."/>
            <person name="Suarez D.L."/>
            <person name="Swayne D.E."/>
        </authorList>
    </citation>
    <scope>NUCLEOTIDE SEQUENCE [LARGE SCALE GENOMIC DNA]</scope>
    <source>
        <strain evidence="1 2">KR-140</strain>
    </source>
</reference>
<keyword evidence="2" id="KW-1185">Reference proteome</keyword>
<gene>
    <name evidence="1" type="ORF">SAMN00790413_00739</name>
</gene>
<dbReference type="STRING" id="695939.SAMN00790413_00739"/>
<sequence>MSELTSSKRHGGAGRTLLWLAILLSLLLLGFVTALSIRANPYVSNVQQGGISKFKFIEECKDQLSEAGKLPVNLGGQSTTLEQVLAQSRPLKAGEHILAELNAEPREVVRAAQVAQTGGWAMTTPVLLSVEGPQGSTPLGQLGLQCAHEKDSGKTVASILPPSQ</sequence>
<proteinExistence type="predicted"/>
<name>A0A1W1VAV6_9DEIO</name>
<dbReference type="Proteomes" id="UP000192582">
    <property type="component" value="Unassembled WGS sequence"/>
</dbReference>
<evidence type="ECO:0000313" key="1">
    <source>
        <dbReference type="EMBL" id="SMB90353.1"/>
    </source>
</evidence>
<evidence type="ECO:0000313" key="2">
    <source>
        <dbReference type="Proteomes" id="UP000192582"/>
    </source>
</evidence>
<dbReference type="OrthoDB" id="66453at2"/>
<dbReference type="EMBL" id="FWWU01000009">
    <property type="protein sequence ID" value="SMB90353.1"/>
    <property type="molecule type" value="Genomic_DNA"/>
</dbReference>
<protein>
    <submittedName>
        <fullName evidence="1">Uncharacterized protein</fullName>
    </submittedName>
</protein>
<dbReference type="AlphaFoldDB" id="A0A1W1VAV6"/>
<organism evidence="1 2">
    <name type="scientific">Deinococcus hopiensis KR-140</name>
    <dbReference type="NCBI Taxonomy" id="695939"/>
    <lineage>
        <taxon>Bacteria</taxon>
        <taxon>Thermotogati</taxon>
        <taxon>Deinococcota</taxon>
        <taxon>Deinococci</taxon>
        <taxon>Deinococcales</taxon>
        <taxon>Deinococcaceae</taxon>
        <taxon>Deinococcus</taxon>
    </lineage>
</organism>
<dbReference type="RefSeq" id="WP_084048347.1">
    <property type="nucleotide sequence ID" value="NZ_FWWU01000009.1"/>
</dbReference>